<organism evidence="1 2">
    <name type="scientific">Streptomyces mirabilis</name>
    <dbReference type="NCBI Taxonomy" id="68239"/>
    <lineage>
        <taxon>Bacteria</taxon>
        <taxon>Bacillati</taxon>
        <taxon>Actinomycetota</taxon>
        <taxon>Actinomycetes</taxon>
        <taxon>Kitasatosporales</taxon>
        <taxon>Streptomycetaceae</taxon>
        <taxon>Streptomyces</taxon>
    </lineage>
</organism>
<proteinExistence type="predicted"/>
<name>A0A1I2IEG2_9ACTN</name>
<dbReference type="EMBL" id="FONR01000006">
    <property type="protein sequence ID" value="SFF39477.1"/>
    <property type="molecule type" value="Genomic_DNA"/>
</dbReference>
<gene>
    <name evidence="1" type="ORF">SAMN02787118_106130</name>
</gene>
<reference evidence="1 2" key="1">
    <citation type="submission" date="2016-10" db="EMBL/GenBank/DDBJ databases">
        <authorList>
            <person name="de Groot N.N."/>
        </authorList>
    </citation>
    <scope>NUCLEOTIDE SEQUENCE [LARGE SCALE GENOMIC DNA]</scope>
    <source>
        <strain evidence="1 2">OK461</strain>
    </source>
</reference>
<dbReference type="AlphaFoldDB" id="A0A1I2IEG2"/>
<evidence type="ECO:0000313" key="2">
    <source>
        <dbReference type="Proteomes" id="UP000181942"/>
    </source>
</evidence>
<protein>
    <submittedName>
        <fullName evidence="1">Uncharacterized protein</fullName>
    </submittedName>
</protein>
<dbReference type="RefSeq" id="WP_075028405.1">
    <property type="nucleotide sequence ID" value="NZ_FONR01000006.1"/>
</dbReference>
<dbReference type="Proteomes" id="UP000181942">
    <property type="component" value="Unassembled WGS sequence"/>
</dbReference>
<sequence length="232" mass="24576">MAGRGRRARSGIAVFAGFVGVVLAVLGAHPARASAPAAGRTDPDIALVIEGGTGRTTALHSGERDFTRLWDLLTPTYMGTERVPDTWTAGDFPPVRATVMWGLSGVGGWPQTDSAPGGDVAMGRQDQLFLAADGTPWVRTDPSPDVVDDDIRWHRASRSVYERVVERGKLLDAAASAPGSKRGVEERARWVLPGLGAGLLLGAGGTLLVRRAAAWREGAGPPREPRQELIDL</sequence>
<evidence type="ECO:0000313" key="1">
    <source>
        <dbReference type="EMBL" id="SFF39477.1"/>
    </source>
</evidence>
<accession>A0A1I2IEG2</accession>